<dbReference type="InterPro" id="IPR024674">
    <property type="entry name" value="HpaB/PvcC/4-BUDH_N"/>
</dbReference>
<dbReference type="InterPro" id="IPR004925">
    <property type="entry name" value="HpaB/PvcC/4-BUDH"/>
</dbReference>
<dbReference type="InterPro" id="IPR009100">
    <property type="entry name" value="AcylCoA_DH/oxidase_NM_dom_sf"/>
</dbReference>
<dbReference type="EMBL" id="CAADRM010000131">
    <property type="protein sequence ID" value="VFU17282.1"/>
    <property type="molecule type" value="Genomic_DNA"/>
</dbReference>
<dbReference type="Gene3D" id="1.20.140.10">
    <property type="entry name" value="Butyryl-CoA Dehydrogenase, subunit A, domain 3"/>
    <property type="match status" value="1"/>
</dbReference>
<accession>A0A485M3W5</accession>
<dbReference type="Pfam" id="PF03241">
    <property type="entry name" value="HpaB"/>
    <property type="match status" value="1"/>
</dbReference>
<dbReference type="InterPro" id="IPR024719">
    <property type="entry name" value="HpaB/PvcC/4-BUDH_C"/>
</dbReference>
<keyword evidence="2" id="KW-0274">FAD</keyword>
<evidence type="ECO:0000256" key="2">
    <source>
        <dbReference type="ARBA" id="ARBA00022827"/>
    </source>
</evidence>
<dbReference type="PANTHER" id="PTHR36117:SF3">
    <property type="entry name" value="4-HYDROXYPHENYLACETATE 3-MONOOXYGENASE-RELATED"/>
    <property type="match status" value="1"/>
</dbReference>
<dbReference type="EC" id="4.2.1.120" evidence="7"/>
<evidence type="ECO:0000259" key="6">
    <source>
        <dbReference type="Pfam" id="PF11794"/>
    </source>
</evidence>
<feature type="domain" description="HpaB/PvcC/4-BUDH C-terminal" evidence="5">
    <location>
        <begin position="301"/>
        <end position="505"/>
    </location>
</feature>
<evidence type="ECO:0000259" key="5">
    <source>
        <dbReference type="Pfam" id="PF03241"/>
    </source>
</evidence>
<keyword evidence="7" id="KW-0456">Lyase</keyword>
<reference evidence="7" key="1">
    <citation type="submission" date="2019-03" db="EMBL/GenBank/DDBJ databases">
        <authorList>
            <person name="Hao L."/>
        </authorList>
    </citation>
    <scope>NUCLEOTIDE SEQUENCE</scope>
</reference>
<gene>
    <name evidence="7" type="primary">abfD</name>
    <name evidence="7" type="ORF">SCFA_650007</name>
</gene>
<dbReference type="Gene3D" id="2.40.110.10">
    <property type="entry name" value="Butyryl-CoA Dehydrogenase, subunit A, domain 2"/>
    <property type="match status" value="1"/>
</dbReference>
<dbReference type="PANTHER" id="PTHR36117">
    <property type="entry name" value="4-HYDROXYPHENYLACETATE 3-MONOOXYGENASE-RELATED"/>
    <property type="match status" value="1"/>
</dbReference>
<proteinExistence type="predicted"/>
<keyword evidence="3" id="KW-0560">Oxidoreductase</keyword>
<keyword evidence="1" id="KW-0285">Flavoprotein</keyword>
<sequence length="517" mass="57649">MTIKAVKEPAGFQAREQRRHSMRTREQYIEGLRKMRKNLYYNGSRIDRDDELQQPALNVMGVTFDAVRDPELKDLCTATSHLTGQTINRFCHIHQNPDDLHKKQNMTRALCRKVGFCIQRCMGIDAVNAVNAVSFEADRSNGGNTEYHKNFLKWLEYFQTGDLVGACAQTDVKGERLKRPIQQTDPDMYLHVVEKKSDGIVVRGCKLHISEASIADEIMVIPTRALGPDEKEYAVAFAIPADHEGVKQVLSIHNFRGRKYYKKGFVGGYTDSYLIFDNVFVPWERVFLCGENDHGGVCALLFALFHRHSYSGCKPAIGDVLTGMASLAARHNGIRKTSHVREMLSEFIKITELGYAAGYTASALGKPEVYIPGMGSVPYGPGSCIPNSIYANVGRCLTGEAVFKEQEMLCSIAGGLPATFPNEGDLTDPELKPLLEKYLMRNPDVPIEDQIKFWMLYIDYSCSGFAGPMNYGNYHGGGSPIMEQIAITSQYNIKLRENIVNSIAGIEELKAGTLTSL</sequence>
<evidence type="ECO:0000256" key="3">
    <source>
        <dbReference type="ARBA" id="ARBA00023002"/>
    </source>
</evidence>
<dbReference type="AlphaFoldDB" id="A0A485M3W5"/>
<feature type="domain" description="HpaB/PvcC/4-BUDH N-terminal" evidence="6">
    <location>
        <begin position="24"/>
        <end position="288"/>
    </location>
</feature>
<evidence type="ECO:0000313" key="7">
    <source>
        <dbReference type="EMBL" id="VFU17282.1"/>
    </source>
</evidence>
<feature type="region of interest" description="Disordered" evidence="4">
    <location>
        <begin position="1"/>
        <end position="21"/>
    </location>
</feature>
<evidence type="ECO:0000256" key="4">
    <source>
        <dbReference type="SAM" id="MobiDB-lite"/>
    </source>
</evidence>
<dbReference type="GO" id="GO:0043721">
    <property type="term" value="F:4-hydroxybutanoyl-CoA dehydratase activity"/>
    <property type="evidence" value="ECO:0007669"/>
    <property type="project" value="UniProtKB-EC"/>
</dbReference>
<dbReference type="GO" id="GO:0016627">
    <property type="term" value="F:oxidoreductase activity, acting on the CH-CH group of donors"/>
    <property type="evidence" value="ECO:0007669"/>
    <property type="project" value="InterPro"/>
</dbReference>
<dbReference type="PIRSF" id="PIRSF000331">
    <property type="entry name" value="HpaA_HpaB"/>
    <property type="match status" value="1"/>
</dbReference>
<dbReference type="InterPro" id="IPR036250">
    <property type="entry name" value="AcylCo_DH-like_C"/>
</dbReference>
<keyword evidence="7" id="KW-0413">Isomerase</keyword>
<dbReference type="Pfam" id="PF11794">
    <property type="entry name" value="HpaB_N"/>
    <property type="match status" value="1"/>
</dbReference>
<dbReference type="GO" id="GO:0016853">
    <property type="term" value="F:isomerase activity"/>
    <property type="evidence" value="ECO:0007669"/>
    <property type="project" value="UniProtKB-KW"/>
</dbReference>
<dbReference type="Gene3D" id="1.10.3140.10">
    <property type="entry name" value="4-hydroxybutyryl-coa dehydratase, domain 1"/>
    <property type="match status" value="1"/>
</dbReference>
<dbReference type="SUPFAM" id="SSF56645">
    <property type="entry name" value="Acyl-CoA dehydrogenase NM domain-like"/>
    <property type="match status" value="1"/>
</dbReference>
<evidence type="ECO:0000256" key="1">
    <source>
        <dbReference type="ARBA" id="ARBA00022630"/>
    </source>
</evidence>
<name>A0A485M3W5_9ZZZZ</name>
<protein>
    <submittedName>
        <fullName evidence="7">4-hydroxybutyryl-CoA dehydratase/vinylacetyl-CoA-Delta-isomerase</fullName>
        <ecNumber evidence="7">4.2.1.120</ecNumber>
    </submittedName>
</protein>
<organism evidence="7">
    <name type="scientific">anaerobic digester metagenome</name>
    <dbReference type="NCBI Taxonomy" id="1263854"/>
    <lineage>
        <taxon>unclassified sequences</taxon>
        <taxon>metagenomes</taxon>
        <taxon>ecological metagenomes</taxon>
    </lineage>
</organism>
<dbReference type="SUPFAM" id="SSF47203">
    <property type="entry name" value="Acyl-CoA dehydrogenase C-terminal domain-like"/>
    <property type="match status" value="1"/>
</dbReference>
<dbReference type="InterPro" id="IPR046373">
    <property type="entry name" value="Acyl-CoA_Oxase/DH_mid-dom_sf"/>
</dbReference>